<evidence type="ECO:0000256" key="2">
    <source>
        <dbReference type="ARBA" id="ARBA00022741"/>
    </source>
</evidence>
<dbReference type="SMART" id="SM00382">
    <property type="entry name" value="AAA"/>
    <property type="match status" value="1"/>
</dbReference>
<proteinExistence type="predicted"/>
<gene>
    <name evidence="6" type="ORF">BLSMQ_3272</name>
</gene>
<dbReference type="GO" id="GO:0055052">
    <property type="term" value="C:ATP-binding cassette (ABC) transporter complex, substrate-binding subunit-containing"/>
    <property type="evidence" value="ECO:0007669"/>
    <property type="project" value="TreeGrafter"/>
</dbReference>
<evidence type="ECO:0000256" key="1">
    <source>
        <dbReference type="ARBA" id="ARBA00022475"/>
    </source>
</evidence>
<sequence length="256" mass="27899">MTEHPRQVTDDQLLTNLLGGNMSTVSLNGLSHAYENTVSPSVHPFNLFIDDGEFLVLYGPSGSGKSTILRMLHGLEAPKTGTILIDGNDVTHAAVNDRDVTLALESYALYPHMSVRDNLGFALRVDGLPAEEIRDRVEYVTSKIGLRDILDDVPGDLSALQRQTIALARAVVRQPKVLIMDEPVVNLVPEHQADTLRLVKDLQQEFGLTTLYATANLEDAKVLGDRIAFLDHGRLIGVEKPEVAEALVASIADVDS</sequence>
<dbReference type="PANTHER" id="PTHR43875">
    <property type="entry name" value="MALTODEXTRIN IMPORT ATP-BINDING PROTEIN MSMX"/>
    <property type="match status" value="1"/>
</dbReference>
<keyword evidence="2" id="KW-0547">Nucleotide-binding</keyword>
<dbReference type="GO" id="GO:0005524">
    <property type="term" value="F:ATP binding"/>
    <property type="evidence" value="ECO:0007669"/>
    <property type="project" value="UniProtKB-KW"/>
</dbReference>
<evidence type="ECO:0000256" key="4">
    <source>
        <dbReference type="ARBA" id="ARBA00022967"/>
    </source>
</evidence>
<dbReference type="Proteomes" id="UP000094793">
    <property type="component" value="Chromosome"/>
</dbReference>
<keyword evidence="3 6" id="KW-0067">ATP-binding</keyword>
<dbReference type="InterPro" id="IPR003439">
    <property type="entry name" value="ABC_transporter-like_ATP-bd"/>
</dbReference>
<keyword evidence="5" id="KW-0472">Membrane</keyword>
<dbReference type="InterPro" id="IPR047641">
    <property type="entry name" value="ABC_transpr_MalK/UgpC-like"/>
</dbReference>
<dbReference type="PROSITE" id="PS50893">
    <property type="entry name" value="ABC_TRANSPORTER_2"/>
    <property type="match status" value="1"/>
</dbReference>
<dbReference type="eggNOG" id="COG3842">
    <property type="taxonomic scope" value="Bacteria"/>
</dbReference>
<dbReference type="AlphaFoldDB" id="A0A1D7W7L6"/>
<dbReference type="SUPFAM" id="SSF52540">
    <property type="entry name" value="P-loop containing nucleoside triphosphate hydrolases"/>
    <property type="match status" value="1"/>
</dbReference>
<name>A0A1D7W7L6_BREAU</name>
<dbReference type="GO" id="GO:0016887">
    <property type="term" value="F:ATP hydrolysis activity"/>
    <property type="evidence" value="ECO:0007669"/>
    <property type="project" value="InterPro"/>
</dbReference>
<dbReference type="RefSeq" id="WP_069600868.1">
    <property type="nucleotide sequence ID" value="NZ_CP017150.1"/>
</dbReference>
<dbReference type="Gene3D" id="3.40.50.300">
    <property type="entry name" value="P-loop containing nucleotide triphosphate hydrolases"/>
    <property type="match status" value="1"/>
</dbReference>
<evidence type="ECO:0000313" key="7">
    <source>
        <dbReference type="Proteomes" id="UP000094793"/>
    </source>
</evidence>
<evidence type="ECO:0000256" key="3">
    <source>
        <dbReference type="ARBA" id="ARBA00022840"/>
    </source>
</evidence>
<reference evidence="7" key="1">
    <citation type="submission" date="2016-09" db="EMBL/GenBank/DDBJ databases">
        <title>Complete Genome Sequence of Brevibacterium linens SMQ-1335.</title>
        <authorList>
            <person name="de Melo A.G."/>
            <person name="Labrie S.J."/>
            <person name="Dumaresq J."/>
            <person name="Roberts R.J."/>
            <person name="Tremblay D.M."/>
            <person name="Moineau S."/>
        </authorList>
    </citation>
    <scope>NUCLEOTIDE SEQUENCE [LARGE SCALE GENOMIC DNA]</scope>
    <source>
        <strain evidence="7">SMQ-1335</strain>
    </source>
</reference>
<dbReference type="Pfam" id="PF00005">
    <property type="entry name" value="ABC_tran"/>
    <property type="match status" value="1"/>
</dbReference>
<evidence type="ECO:0000313" key="6">
    <source>
        <dbReference type="EMBL" id="AOP54972.1"/>
    </source>
</evidence>
<dbReference type="EMBL" id="CP017150">
    <property type="protein sequence ID" value="AOP54972.1"/>
    <property type="molecule type" value="Genomic_DNA"/>
</dbReference>
<keyword evidence="4" id="KW-1278">Translocase</keyword>
<dbReference type="EC" id="3.6.3.19" evidence="6"/>
<dbReference type="PATRIC" id="fig|1703.10.peg.3380"/>
<keyword evidence="1" id="KW-1003">Cell membrane</keyword>
<organism evidence="6 7">
    <name type="scientific">Brevibacterium aurantiacum</name>
    <dbReference type="NCBI Taxonomy" id="273384"/>
    <lineage>
        <taxon>Bacteria</taxon>
        <taxon>Bacillati</taxon>
        <taxon>Actinomycetota</taxon>
        <taxon>Actinomycetes</taxon>
        <taxon>Micrococcales</taxon>
        <taxon>Brevibacteriaceae</taxon>
        <taxon>Brevibacterium</taxon>
    </lineage>
</organism>
<dbReference type="InterPro" id="IPR027417">
    <property type="entry name" value="P-loop_NTPase"/>
</dbReference>
<dbReference type="KEGG" id="blin:BLSMQ_3272"/>
<evidence type="ECO:0000256" key="5">
    <source>
        <dbReference type="ARBA" id="ARBA00023136"/>
    </source>
</evidence>
<keyword evidence="6" id="KW-0378">Hydrolase</keyword>
<dbReference type="OrthoDB" id="9802264at2"/>
<protein>
    <submittedName>
        <fullName evidence="6">Maltose/maltodextrin transport ATP-binding protein MalK</fullName>
        <ecNumber evidence="6">3.6.3.19</ecNumber>
    </submittedName>
</protein>
<accession>A0A1D7W7L6</accession>
<dbReference type="InterPro" id="IPR003593">
    <property type="entry name" value="AAA+_ATPase"/>
</dbReference>
<dbReference type="PANTHER" id="PTHR43875:SF15">
    <property type="entry name" value="TREHALOSE IMPORT ATP-BINDING PROTEIN SUGC"/>
    <property type="match status" value="1"/>
</dbReference>